<dbReference type="CDD" id="cd10225">
    <property type="entry name" value="ASKHA_NBD_MreB-like"/>
    <property type="match status" value="1"/>
</dbReference>
<evidence type="ECO:0000256" key="3">
    <source>
        <dbReference type="ARBA" id="ARBA00022840"/>
    </source>
</evidence>
<dbReference type="InterPro" id="IPR004753">
    <property type="entry name" value="MreB"/>
</dbReference>
<keyword evidence="4 6" id="KW-0133">Cell shape</keyword>
<gene>
    <name evidence="6" type="primary">mreB</name>
    <name evidence="7" type="ORF">HMPREF1705_03101</name>
</gene>
<dbReference type="HAMAP" id="MF_02207">
    <property type="entry name" value="MreB"/>
    <property type="match status" value="1"/>
</dbReference>
<feature type="binding site" evidence="6">
    <location>
        <begin position="157"/>
        <end position="159"/>
    </location>
    <ligand>
        <name>ATP</name>
        <dbReference type="ChEBI" id="CHEBI:30616"/>
    </ligand>
</feature>
<evidence type="ECO:0000256" key="6">
    <source>
        <dbReference type="HAMAP-Rule" id="MF_02207"/>
    </source>
</evidence>
<dbReference type="OrthoDB" id="9768127at2"/>
<keyword evidence="2 6" id="KW-0547">Nucleotide-binding</keyword>
<dbReference type="PRINTS" id="PR01652">
    <property type="entry name" value="SHAPEPROTEIN"/>
</dbReference>
<dbReference type="GO" id="GO:0000902">
    <property type="term" value="P:cell morphogenesis"/>
    <property type="evidence" value="ECO:0007669"/>
    <property type="project" value="InterPro"/>
</dbReference>
<proteinExistence type="inferred from homology"/>
<dbReference type="PANTHER" id="PTHR42749:SF1">
    <property type="entry name" value="CELL SHAPE-DETERMINING PROTEIN MREB"/>
    <property type="match status" value="1"/>
</dbReference>
<comment type="similarity">
    <text evidence="5 6">Belongs to the FtsA/MreB family.</text>
</comment>
<dbReference type="GO" id="GO:0005524">
    <property type="term" value="F:ATP binding"/>
    <property type="evidence" value="ECO:0007669"/>
    <property type="project" value="UniProtKB-KW"/>
</dbReference>
<dbReference type="Proteomes" id="UP000005273">
    <property type="component" value="Unassembled WGS sequence"/>
</dbReference>
<reference evidence="8" key="1">
    <citation type="submission" date="2012-09" db="EMBL/GenBank/DDBJ databases">
        <authorList>
            <person name="Weinstock G."/>
            <person name="Sodergren E."/>
            <person name="Clifton S."/>
            <person name="Fulton L."/>
            <person name="Fulton B."/>
            <person name="Courtney L."/>
            <person name="Fronick C."/>
            <person name="Harrison M."/>
            <person name="Strong C."/>
            <person name="Farmer C."/>
            <person name="Delehaunty K."/>
            <person name="Markovic C."/>
            <person name="Hall O."/>
            <person name="Minx P."/>
            <person name="Tomlinson C."/>
            <person name="Mitreva M."/>
            <person name="Nelson J."/>
            <person name="Hou S."/>
            <person name="Wollam A."/>
            <person name="Pepin K.H."/>
            <person name="Johnson M."/>
            <person name="Bhonagiri V."/>
            <person name="Nash W.E."/>
            <person name="Suruliraj S."/>
            <person name="Warren W."/>
            <person name="Chinwalla A."/>
            <person name="Mardis E.R."/>
            <person name="Wilson R.K."/>
        </authorList>
    </citation>
    <scope>NUCLEOTIDE SEQUENCE [LARGE SCALE GENOMIC DNA]</scope>
    <source>
        <strain evidence="8">OS1</strain>
    </source>
</reference>
<evidence type="ECO:0000256" key="4">
    <source>
        <dbReference type="ARBA" id="ARBA00022960"/>
    </source>
</evidence>
<evidence type="ECO:0000313" key="8">
    <source>
        <dbReference type="Proteomes" id="UP000005273"/>
    </source>
</evidence>
<dbReference type="InterPro" id="IPR043129">
    <property type="entry name" value="ATPase_NBD"/>
</dbReference>
<dbReference type="EMBL" id="ACJX03000001">
    <property type="protein sequence ID" value="KRT35846.1"/>
    <property type="molecule type" value="Genomic_DNA"/>
</dbReference>
<dbReference type="NCBIfam" id="TIGR00904">
    <property type="entry name" value="mreB"/>
    <property type="match status" value="1"/>
</dbReference>
<feature type="binding site" evidence="6">
    <location>
        <begin position="205"/>
        <end position="208"/>
    </location>
    <ligand>
        <name>ATP</name>
        <dbReference type="ChEBI" id="CHEBI:30616"/>
    </ligand>
</feature>
<keyword evidence="8" id="KW-1185">Reference proteome</keyword>
<comment type="subunit">
    <text evidence="6">Forms polymers.</text>
</comment>
<dbReference type="GO" id="GO:0005737">
    <property type="term" value="C:cytoplasm"/>
    <property type="evidence" value="ECO:0007669"/>
    <property type="project" value="UniProtKB-SubCell"/>
</dbReference>
<comment type="caution">
    <text evidence="7">The sequence shown here is derived from an EMBL/GenBank/DDBJ whole genome shotgun (WGS) entry which is preliminary data.</text>
</comment>
<dbReference type="RefSeq" id="WP_009201452.1">
    <property type="nucleotide sequence ID" value="NZ_ACJX03000001.1"/>
</dbReference>
<evidence type="ECO:0000256" key="5">
    <source>
        <dbReference type="ARBA" id="ARBA00023458"/>
    </source>
</evidence>
<evidence type="ECO:0000313" key="7">
    <source>
        <dbReference type="EMBL" id="KRT35846.1"/>
    </source>
</evidence>
<keyword evidence="3 6" id="KW-0067">ATP-binding</keyword>
<keyword evidence="1 6" id="KW-0963">Cytoplasm</keyword>
<dbReference type="STRING" id="592015.HMPREF1705_03101"/>
<dbReference type="Pfam" id="PF06723">
    <property type="entry name" value="MreB_Mbl"/>
    <property type="match status" value="1"/>
</dbReference>
<comment type="subcellular location">
    <subcellularLocation>
        <location evidence="6">Cytoplasm</location>
    </subcellularLocation>
    <text evidence="6">Membrane-associated.</text>
</comment>
<dbReference type="eggNOG" id="COG1077">
    <property type="taxonomic scope" value="Bacteria"/>
</dbReference>
<evidence type="ECO:0000256" key="1">
    <source>
        <dbReference type="ARBA" id="ARBA00022490"/>
    </source>
</evidence>
<dbReference type="GO" id="GO:0008360">
    <property type="term" value="P:regulation of cell shape"/>
    <property type="evidence" value="ECO:0007669"/>
    <property type="project" value="UniProtKB-UniRule"/>
</dbReference>
<dbReference type="SUPFAM" id="SSF53067">
    <property type="entry name" value="Actin-like ATPase domain"/>
    <property type="match status" value="2"/>
</dbReference>
<dbReference type="Gene3D" id="3.30.420.40">
    <property type="match status" value="3"/>
</dbReference>
<dbReference type="NCBIfam" id="NF010539">
    <property type="entry name" value="PRK13927.1"/>
    <property type="match status" value="1"/>
</dbReference>
<organism evidence="7 8">
    <name type="scientific">Acetomicrobium hydrogeniformans ATCC BAA-1850</name>
    <dbReference type="NCBI Taxonomy" id="592015"/>
    <lineage>
        <taxon>Bacteria</taxon>
        <taxon>Thermotogati</taxon>
        <taxon>Synergistota</taxon>
        <taxon>Synergistia</taxon>
        <taxon>Synergistales</taxon>
        <taxon>Acetomicrobiaceae</taxon>
        <taxon>Acetomicrobium</taxon>
    </lineage>
</organism>
<dbReference type="InterPro" id="IPR056546">
    <property type="entry name" value="MreB_MamK-like"/>
</dbReference>
<protein>
    <recommendedName>
        <fullName evidence="6">Cell shape-determining protein MreB</fullName>
    </recommendedName>
</protein>
<name>A0A0T5XBZ3_9BACT</name>
<dbReference type="PANTHER" id="PTHR42749">
    <property type="entry name" value="CELL SHAPE-DETERMINING PROTEIN MREB"/>
    <property type="match status" value="1"/>
</dbReference>
<dbReference type="AlphaFoldDB" id="A0A0T5XBZ3"/>
<comment type="caution">
    <text evidence="6">Lacks conserved residue(s) required for the propagation of feature annotation.</text>
</comment>
<comment type="function">
    <text evidence="6">Forms membrane-associated dynamic filaments that are essential for cell shape determination. Acts by regulating cell wall synthesis and cell elongation, and thus cell shape. A feedback loop between cell geometry and MreB localization may maintain elongated cell shape by targeting cell wall growth to regions of negative cell wall curvature.</text>
</comment>
<feature type="binding site" evidence="6">
    <location>
        <begin position="288"/>
        <end position="291"/>
    </location>
    <ligand>
        <name>ATP</name>
        <dbReference type="ChEBI" id="CHEBI:30616"/>
    </ligand>
</feature>
<sequence>MLGLDIGIDLGTATILIYVKGKGVIMREPSVVAIDQNNNKILAVGSEAKRMLGRTPGNVVAVRPLQSGVIANYTMTEAMIRHFLKKTMSGLNKFLRHRVMIGVPSGATDVERRAVLEAALEVGAKEAYLIEEPMAAAIGAGLAVEEPRGNMVVDVGGGTSDIAVISLGGLVVAESLRMGGDAMDEAIIRYVRKKYNLEIGSQTAEALKISIGNCCNNIPEEEKKTMAVKGRDVVLGLPRQVELTTKDVKEAIEDIVSSIIRSIRRVLELTPAELSADIIDRGIVLTGGGALLKGLSELIHDQTGIKTYVADSPLECVALGTGKALDELNALKESGSVYSAIKKSSGR</sequence>
<accession>A0A0T5XBZ3</accession>
<evidence type="ECO:0000256" key="2">
    <source>
        <dbReference type="ARBA" id="ARBA00022741"/>
    </source>
</evidence>